<evidence type="ECO:0000256" key="7">
    <source>
        <dbReference type="ARBA" id="ARBA00022777"/>
    </source>
</evidence>
<evidence type="ECO:0000256" key="5">
    <source>
        <dbReference type="ARBA" id="ARBA00022679"/>
    </source>
</evidence>
<dbReference type="EMBL" id="CP023067">
    <property type="protein sequence ID" value="ASY61552.1"/>
    <property type="molecule type" value="Genomic_DNA"/>
</dbReference>
<dbReference type="Gene3D" id="6.10.340.10">
    <property type="match status" value="1"/>
</dbReference>
<dbReference type="eggNOG" id="COG4191">
    <property type="taxonomic scope" value="Bacteria"/>
</dbReference>
<reference evidence="12 13" key="1">
    <citation type="submission" date="2017-08" db="EMBL/GenBank/DDBJ databases">
        <title>Multipartite genome sequences of Sinorhizobium species nodulating soybeans.</title>
        <authorList>
            <person name="Tian C.F."/>
        </authorList>
    </citation>
    <scope>NUCLEOTIDE SEQUENCE [LARGE SCALE GENOMIC DNA]</scope>
    <source>
        <strain evidence="12 13">CCBAU 05684</strain>
    </source>
</reference>
<comment type="catalytic activity">
    <reaction evidence="1">
        <text>ATP + protein L-histidine = ADP + protein N-phospho-L-histidine.</text>
        <dbReference type="EC" id="2.7.13.3"/>
    </reaction>
</comment>
<dbReference type="PROSITE" id="PS50109">
    <property type="entry name" value="HIS_KIN"/>
    <property type="match status" value="1"/>
</dbReference>
<evidence type="ECO:0000256" key="9">
    <source>
        <dbReference type="SAM" id="Phobius"/>
    </source>
</evidence>
<dbReference type="GO" id="GO:0004673">
    <property type="term" value="F:protein histidine kinase activity"/>
    <property type="evidence" value="ECO:0007669"/>
    <property type="project" value="UniProtKB-EC"/>
</dbReference>
<feature type="transmembrane region" description="Helical" evidence="9">
    <location>
        <begin position="178"/>
        <end position="197"/>
    </location>
</feature>
<dbReference type="InterPro" id="IPR003594">
    <property type="entry name" value="HATPase_dom"/>
</dbReference>
<dbReference type="InterPro" id="IPR050980">
    <property type="entry name" value="2C_sensor_his_kinase"/>
</dbReference>
<protein>
    <recommendedName>
        <fullName evidence="3">histidine kinase</fullName>
        <ecNumber evidence="3">2.7.13.3</ecNumber>
    </recommendedName>
</protein>
<dbReference type="SUPFAM" id="SSF55874">
    <property type="entry name" value="ATPase domain of HSP90 chaperone/DNA topoisomerase II/histidine kinase"/>
    <property type="match status" value="1"/>
</dbReference>
<dbReference type="GO" id="GO:0016020">
    <property type="term" value="C:membrane"/>
    <property type="evidence" value="ECO:0007669"/>
    <property type="project" value="UniProtKB-SubCell"/>
</dbReference>
<name>A0A249P726_9HYPH</name>
<keyword evidence="7 12" id="KW-0418">Kinase</keyword>
<keyword evidence="9" id="KW-0812">Transmembrane</keyword>
<dbReference type="KEGG" id="esj:SJ05684_c00790"/>
<evidence type="ECO:0000259" key="10">
    <source>
        <dbReference type="PROSITE" id="PS50109"/>
    </source>
</evidence>
<dbReference type="CDD" id="cd00075">
    <property type="entry name" value="HATPase"/>
    <property type="match status" value="1"/>
</dbReference>
<dbReference type="InterPro" id="IPR003660">
    <property type="entry name" value="HAMP_dom"/>
</dbReference>
<dbReference type="PANTHER" id="PTHR44936">
    <property type="entry name" value="SENSOR PROTEIN CREC"/>
    <property type="match status" value="1"/>
</dbReference>
<dbReference type="PROSITE" id="PS50885">
    <property type="entry name" value="HAMP"/>
    <property type="match status" value="1"/>
</dbReference>
<dbReference type="InterPro" id="IPR004358">
    <property type="entry name" value="Sig_transdc_His_kin-like_C"/>
</dbReference>
<dbReference type="EC" id="2.7.13.3" evidence="3"/>
<evidence type="ECO:0000256" key="2">
    <source>
        <dbReference type="ARBA" id="ARBA00004370"/>
    </source>
</evidence>
<feature type="domain" description="HAMP" evidence="11">
    <location>
        <begin position="199"/>
        <end position="254"/>
    </location>
</feature>
<keyword evidence="9" id="KW-0472">Membrane</keyword>
<dbReference type="PRINTS" id="PR00344">
    <property type="entry name" value="BCTRLSENSOR"/>
</dbReference>
<keyword evidence="5" id="KW-0808">Transferase</keyword>
<dbReference type="GO" id="GO:0005524">
    <property type="term" value="F:ATP binding"/>
    <property type="evidence" value="ECO:0007669"/>
    <property type="project" value="UniProtKB-KW"/>
</dbReference>
<proteinExistence type="predicted"/>
<keyword evidence="6" id="KW-0547">Nucleotide-binding</keyword>
<keyword evidence="8" id="KW-0067">ATP-binding</keyword>
<evidence type="ECO:0000259" key="11">
    <source>
        <dbReference type="PROSITE" id="PS50885"/>
    </source>
</evidence>
<evidence type="ECO:0000313" key="13">
    <source>
        <dbReference type="Proteomes" id="UP000217211"/>
    </source>
</evidence>
<dbReference type="PANTHER" id="PTHR44936:SF10">
    <property type="entry name" value="SENSOR PROTEIN RSTB"/>
    <property type="match status" value="1"/>
</dbReference>
<evidence type="ECO:0000256" key="6">
    <source>
        <dbReference type="ARBA" id="ARBA00022741"/>
    </source>
</evidence>
<evidence type="ECO:0000256" key="3">
    <source>
        <dbReference type="ARBA" id="ARBA00012438"/>
    </source>
</evidence>
<sequence length="493" mass="53890">MVEEVRQDNATAPPRAAVGFLRGLSGKMLLLTVAFVMLAEVLIFVPSVANMRIRWLEDRLNTVAAAAVVVDGLQNIELPRAVQRETLMATGTKAIVIRRKDASRMIATVDMPPQVDGEYDIASFTALGAVRDAFDTLLFGGHRIMRVYGPLGESDATIELVMKDAGLRKAMLVYSRNVFLLSIVISLITAALIFLAINRMLILPIRRLTTSMQEFSDEPSNPERMLVSPEGRDELAVAGQHLASMQRELQRTLKQQKSLAELGLAVSKINHDMRNILSSAQLISDRLAAVDDPVVKRFAPTLLRTIDRAVGYTHEVLSYGRTAEAEPRRRFVALRPLVDDVSELLAIDGQSGIEFENQVRDDVVVDADSEQLFRVIHNICRNAVEALANHQPEDGRGRAIRVSAVRTGGVVTISIDDTGPGMPAKARENLFAAFRGSARSGGTGLGLAIARELVLAHGGTIALVEKPTPGTLFRIELPDRPVRLDAFRAKGRS</sequence>
<accession>A0A249P726</accession>
<evidence type="ECO:0000256" key="4">
    <source>
        <dbReference type="ARBA" id="ARBA00022553"/>
    </source>
</evidence>
<dbReference type="InterPro" id="IPR005467">
    <property type="entry name" value="His_kinase_dom"/>
</dbReference>
<comment type="subcellular location">
    <subcellularLocation>
        <location evidence="2">Membrane</location>
    </subcellularLocation>
</comment>
<evidence type="ECO:0000256" key="1">
    <source>
        <dbReference type="ARBA" id="ARBA00000085"/>
    </source>
</evidence>
<feature type="domain" description="Histidine kinase" evidence="10">
    <location>
        <begin position="268"/>
        <end position="481"/>
    </location>
</feature>
<dbReference type="RefSeq" id="WP_034853875.1">
    <property type="nucleotide sequence ID" value="NZ_AJQT01000034.1"/>
</dbReference>
<keyword evidence="9" id="KW-1133">Transmembrane helix</keyword>
<dbReference type="OrthoDB" id="9784218at2"/>
<evidence type="ECO:0000256" key="8">
    <source>
        <dbReference type="ARBA" id="ARBA00022840"/>
    </source>
</evidence>
<dbReference type="GO" id="GO:0007165">
    <property type="term" value="P:signal transduction"/>
    <property type="evidence" value="ECO:0007669"/>
    <property type="project" value="InterPro"/>
</dbReference>
<dbReference type="AlphaFoldDB" id="A0A249P726"/>
<gene>
    <name evidence="12" type="ORF">SJ05684_c00790</name>
</gene>
<feature type="transmembrane region" description="Helical" evidence="9">
    <location>
        <begin position="28"/>
        <end position="49"/>
    </location>
</feature>
<organism evidence="12 13">
    <name type="scientific">Sinorhizobium sojae CCBAU 05684</name>
    <dbReference type="NCBI Taxonomy" id="716928"/>
    <lineage>
        <taxon>Bacteria</taxon>
        <taxon>Pseudomonadati</taxon>
        <taxon>Pseudomonadota</taxon>
        <taxon>Alphaproteobacteria</taxon>
        <taxon>Hyphomicrobiales</taxon>
        <taxon>Rhizobiaceae</taxon>
        <taxon>Sinorhizobium/Ensifer group</taxon>
        <taxon>Sinorhizobium</taxon>
    </lineage>
</organism>
<evidence type="ECO:0000313" key="12">
    <source>
        <dbReference type="EMBL" id="ASY61552.1"/>
    </source>
</evidence>
<dbReference type="Gene3D" id="3.30.565.10">
    <property type="entry name" value="Histidine kinase-like ATPase, C-terminal domain"/>
    <property type="match status" value="1"/>
</dbReference>
<dbReference type="Proteomes" id="UP000217211">
    <property type="component" value="Chromosome"/>
</dbReference>
<dbReference type="Pfam" id="PF02518">
    <property type="entry name" value="HATPase_c"/>
    <property type="match status" value="1"/>
</dbReference>
<keyword evidence="13" id="KW-1185">Reference proteome</keyword>
<keyword evidence="4" id="KW-0597">Phosphoprotein</keyword>
<dbReference type="STRING" id="716928.GCA_000261485_01801"/>
<dbReference type="SMART" id="SM00304">
    <property type="entry name" value="HAMP"/>
    <property type="match status" value="1"/>
</dbReference>
<dbReference type="InterPro" id="IPR036890">
    <property type="entry name" value="HATPase_C_sf"/>
</dbReference>
<dbReference type="SMART" id="SM00387">
    <property type="entry name" value="HATPase_c"/>
    <property type="match status" value="1"/>
</dbReference>